<comment type="caution">
    <text evidence="3">The sequence shown here is derived from an EMBL/GenBank/DDBJ whole genome shotgun (WGS) entry which is preliminary data.</text>
</comment>
<keyword evidence="2" id="KW-0472">Membrane</keyword>
<dbReference type="AlphaFoldDB" id="A0A8H8DIG5"/>
<dbReference type="Proteomes" id="UP000673691">
    <property type="component" value="Unassembled WGS sequence"/>
</dbReference>
<evidence type="ECO:0000256" key="2">
    <source>
        <dbReference type="SAM" id="Phobius"/>
    </source>
</evidence>
<gene>
    <name evidence="3" type="ORF">BJ554DRAFT_608</name>
</gene>
<protein>
    <submittedName>
        <fullName evidence="3">Uncharacterized protein</fullName>
    </submittedName>
</protein>
<accession>A0A8H8DIG5</accession>
<feature type="compositionally biased region" description="Polar residues" evidence="1">
    <location>
        <begin position="111"/>
        <end position="130"/>
    </location>
</feature>
<keyword evidence="2" id="KW-1133">Transmembrane helix</keyword>
<evidence type="ECO:0000313" key="4">
    <source>
        <dbReference type="Proteomes" id="UP000673691"/>
    </source>
</evidence>
<feature type="non-terminal residue" evidence="3">
    <location>
        <position position="1"/>
    </location>
</feature>
<evidence type="ECO:0000313" key="3">
    <source>
        <dbReference type="EMBL" id="KAG5459052.1"/>
    </source>
</evidence>
<sequence>LRLGRCGCRICRRRQRPQRATLSEGPSTQRGETLELREGVPDVVVVVVAVVVVAVVVRTFTERERRMREVKKPGRSVPRAKTLARASHLFRVGPPVVANLPRLASAGDGAAQTTGGLASGASTPRGLTSVSPPPPPRRRRCRRPGAPAGRSAAAR</sequence>
<proteinExistence type="predicted"/>
<name>A0A8H8DIG5_9FUNG</name>
<organism evidence="3 4">
    <name type="scientific">Olpidium bornovanus</name>
    <dbReference type="NCBI Taxonomy" id="278681"/>
    <lineage>
        <taxon>Eukaryota</taxon>
        <taxon>Fungi</taxon>
        <taxon>Fungi incertae sedis</taxon>
        <taxon>Olpidiomycota</taxon>
        <taxon>Olpidiomycotina</taxon>
        <taxon>Olpidiomycetes</taxon>
        <taxon>Olpidiales</taxon>
        <taxon>Olpidiaceae</taxon>
        <taxon>Olpidium</taxon>
    </lineage>
</organism>
<feature type="transmembrane region" description="Helical" evidence="2">
    <location>
        <begin position="43"/>
        <end position="61"/>
    </location>
</feature>
<evidence type="ECO:0000256" key="1">
    <source>
        <dbReference type="SAM" id="MobiDB-lite"/>
    </source>
</evidence>
<keyword evidence="2" id="KW-0812">Transmembrane</keyword>
<feature type="region of interest" description="Disordered" evidence="1">
    <location>
        <begin position="106"/>
        <end position="155"/>
    </location>
</feature>
<dbReference type="EMBL" id="JAEFCI010007457">
    <property type="protein sequence ID" value="KAG5459052.1"/>
    <property type="molecule type" value="Genomic_DNA"/>
</dbReference>
<keyword evidence="4" id="KW-1185">Reference proteome</keyword>
<feature type="compositionally biased region" description="Low complexity" evidence="1">
    <location>
        <begin position="144"/>
        <end position="155"/>
    </location>
</feature>
<reference evidence="3 4" key="1">
    <citation type="journal article" name="Sci. Rep.">
        <title>Genome-scale phylogenetic analyses confirm Olpidium as the closest living zoosporic fungus to the non-flagellated, terrestrial fungi.</title>
        <authorList>
            <person name="Chang Y."/>
            <person name="Rochon D."/>
            <person name="Sekimoto S."/>
            <person name="Wang Y."/>
            <person name="Chovatia M."/>
            <person name="Sandor L."/>
            <person name="Salamov A."/>
            <person name="Grigoriev I.V."/>
            <person name="Stajich J.E."/>
            <person name="Spatafora J.W."/>
        </authorList>
    </citation>
    <scope>NUCLEOTIDE SEQUENCE [LARGE SCALE GENOMIC DNA]</scope>
    <source>
        <strain evidence="3">S191</strain>
    </source>
</reference>